<feature type="disulfide bond" evidence="7">
    <location>
        <begin position="119"/>
        <end position="128"/>
    </location>
</feature>
<evidence type="ECO:0000256" key="7">
    <source>
        <dbReference type="PROSITE-ProRule" id="PRU00460"/>
    </source>
</evidence>
<comment type="caution">
    <text evidence="7">Lacks conserved residue(s) required for the propagation of feature annotation.</text>
</comment>
<dbReference type="CDD" id="cd00055">
    <property type="entry name" value="EGF_Lam"/>
    <property type="match status" value="2"/>
</dbReference>
<dbReference type="PROSITE" id="PS50027">
    <property type="entry name" value="EGF_LAM_2"/>
    <property type="match status" value="1"/>
</dbReference>
<accession>A0AAN7SFT6</accession>
<dbReference type="GO" id="GO:0005576">
    <property type="term" value="C:extracellular region"/>
    <property type="evidence" value="ECO:0007669"/>
    <property type="project" value="UniProtKB-SubCell"/>
</dbReference>
<evidence type="ECO:0000313" key="12">
    <source>
        <dbReference type="Proteomes" id="UP001353858"/>
    </source>
</evidence>
<dbReference type="SMART" id="SM00180">
    <property type="entry name" value="EGF_Lam"/>
    <property type="match status" value="2"/>
</dbReference>
<evidence type="ECO:0000256" key="1">
    <source>
        <dbReference type="ARBA" id="ARBA00004613"/>
    </source>
</evidence>
<feature type="signal peptide" evidence="9">
    <location>
        <begin position="1"/>
        <end position="17"/>
    </location>
</feature>
<proteinExistence type="predicted"/>
<keyword evidence="5 7" id="KW-1015">Disulfide bond</keyword>
<evidence type="ECO:0000256" key="9">
    <source>
        <dbReference type="SAM" id="SignalP"/>
    </source>
</evidence>
<keyword evidence="12" id="KW-1185">Reference proteome</keyword>
<organism evidence="11 12">
    <name type="scientific">Aquatica leii</name>
    <dbReference type="NCBI Taxonomy" id="1421715"/>
    <lineage>
        <taxon>Eukaryota</taxon>
        <taxon>Metazoa</taxon>
        <taxon>Ecdysozoa</taxon>
        <taxon>Arthropoda</taxon>
        <taxon>Hexapoda</taxon>
        <taxon>Insecta</taxon>
        <taxon>Pterygota</taxon>
        <taxon>Neoptera</taxon>
        <taxon>Endopterygota</taxon>
        <taxon>Coleoptera</taxon>
        <taxon>Polyphaga</taxon>
        <taxon>Elateriformia</taxon>
        <taxon>Elateroidea</taxon>
        <taxon>Lampyridae</taxon>
        <taxon>Luciolinae</taxon>
        <taxon>Aquatica</taxon>
    </lineage>
</organism>
<keyword evidence="8" id="KW-0175">Coiled coil</keyword>
<dbReference type="AlphaFoldDB" id="A0AAN7SFT6"/>
<dbReference type="InterPro" id="IPR002049">
    <property type="entry name" value="LE_dom"/>
</dbReference>
<keyword evidence="7" id="KW-0424">Laminin EGF-like domain</keyword>
<dbReference type="GO" id="GO:0048731">
    <property type="term" value="P:system development"/>
    <property type="evidence" value="ECO:0007669"/>
    <property type="project" value="UniProtKB-ARBA"/>
</dbReference>
<feature type="coiled-coil region" evidence="8">
    <location>
        <begin position="243"/>
        <end position="284"/>
    </location>
</feature>
<feature type="disulfide bond" evidence="7">
    <location>
        <begin position="99"/>
        <end position="111"/>
    </location>
</feature>
<evidence type="ECO:0000313" key="11">
    <source>
        <dbReference type="EMBL" id="KAK4877319.1"/>
    </source>
</evidence>
<dbReference type="Pfam" id="PF00053">
    <property type="entry name" value="EGF_laminin"/>
    <property type="match status" value="2"/>
</dbReference>
<dbReference type="EMBL" id="JARPUR010000004">
    <property type="protein sequence ID" value="KAK4877319.1"/>
    <property type="molecule type" value="Genomic_DNA"/>
</dbReference>
<comment type="subcellular location">
    <subcellularLocation>
        <location evidence="1">Secreted</location>
    </subcellularLocation>
</comment>
<reference evidence="12" key="1">
    <citation type="submission" date="2023-01" db="EMBL/GenBank/DDBJ databases">
        <title>Key to firefly adult light organ development and bioluminescence: homeobox transcription factors regulate luciferase expression and transportation to peroxisome.</title>
        <authorList>
            <person name="Fu X."/>
        </authorList>
    </citation>
    <scope>NUCLEOTIDE SEQUENCE [LARGE SCALE GENOMIC DNA]</scope>
</reference>
<feature type="domain" description="Laminin EGF-like" evidence="10">
    <location>
        <begin position="99"/>
        <end position="144"/>
    </location>
</feature>
<protein>
    <recommendedName>
        <fullName evidence="10">Laminin EGF-like domain-containing protein</fullName>
    </recommendedName>
</protein>
<keyword evidence="3 9" id="KW-0732">Signal</keyword>
<evidence type="ECO:0000256" key="6">
    <source>
        <dbReference type="ARBA" id="ARBA00023180"/>
    </source>
</evidence>
<keyword evidence="4" id="KW-0677">Repeat</keyword>
<dbReference type="GO" id="GO:0048513">
    <property type="term" value="P:animal organ development"/>
    <property type="evidence" value="ECO:0007669"/>
    <property type="project" value="UniProtKB-ARBA"/>
</dbReference>
<dbReference type="Proteomes" id="UP001353858">
    <property type="component" value="Unassembled WGS sequence"/>
</dbReference>
<comment type="caution">
    <text evidence="11">The sequence shown here is derived from an EMBL/GenBank/DDBJ whole genome shotgun (WGS) entry which is preliminary data.</text>
</comment>
<dbReference type="FunFam" id="2.10.25.10:FF:000094">
    <property type="entry name" value="Laminin subunit alpha-2"/>
    <property type="match status" value="1"/>
</dbReference>
<evidence type="ECO:0000256" key="2">
    <source>
        <dbReference type="ARBA" id="ARBA00022525"/>
    </source>
</evidence>
<keyword evidence="6" id="KW-0325">Glycoprotein</keyword>
<gene>
    <name evidence="11" type="ORF">RN001_009825</name>
</gene>
<evidence type="ECO:0000256" key="5">
    <source>
        <dbReference type="ARBA" id="ARBA00023157"/>
    </source>
</evidence>
<name>A0AAN7SFT6_9COLE</name>
<keyword evidence="2" id="KW-0964">Secreted</keyword>
<sequence>MYLKLLVIVLYINYVHANRKNDTCGCYTLGTLANVEGESLCNEQTLQCRCLPNVTGINCDQCTKDHYDIFSGRGCTQCRPRCDQCAANKYKSGDVCANCNCDINGSKNLQCDRNGYCICQKNVEGKQCERCKENMYSIKEGCKPCPSCYNLVQNSTNNFTKHIHKADISLRRIEYNLSAVIQDFENFVTQIKILVLKIEELHNFDNTTMPSNIENLTINITKKIDSFQNNVTAALAKMKSFNNSEIENSMAELREALNATNDLMKTTQNELEAAKVRSEELGNHNKTITDIAETVMKAVETITNKSDKLLLMTEHIKTATKDVCNTAETFESKQNQIRSDADTLLSELNDTVSGAMTMKSYVQSFSADLAQTYNETQSLNKQIVDITVLEDNEISAEIAVIKFDWLTVESIAKNISSTTIEFEESINSIDEYLSKVENRQSIIEHEFVLLQTDEKDADIAIEETTEIFTKAKTDYENLIEFQKVKQQIEDLMKTVPNIESKIKTVRENSKDVKQIFIETLDIIETNQRLSVKVDSILTELKDNETIILERSQSVDEISKEQEEVSDQLTKLHEELKNVKFNHDKLKLVETETQDKVQQIQEYLLVLNTIPSSKEELSLVEKEIETLELMYSAINGFQAEKELLEKEVARVKEILENFPLDDKTLCEAPESEPKLRNNTEE</sequence>
<evidence type="ECO:0000256" key="3">
    <source>
        <dbReference type="ARBA" id="ARBA00022729"/>
    </source>
</evidence>
<dbReference type="FunFam" id="2.10.25.10:FF:000105">
    <property type="entry name" value="laminin subunit gamma-1"/>
    <property type="match status" value="1"/>
</dbReference>
<evidence type="ECO:0000256" key="8">
    <source>
        <dbReference type="SAM" id="Coils"/>
    </source>
</evidence>
<evidence type="ECO:0000259" key="10">
    <source>
        <dbReference type="PROSITE" id="PS50027"/>
    </source>
</evidence>
<dbReference type="SUPFAM" id="SSF57196">
    <property type="entry name" value="EGF/Laminin"/>
    <property type="match status" value="1"/>
</dbReference>
<dbReference type="PROSITE" id="PS01248">
    <property type="entry name" value="EGF_LAM_1"/>
    <property type="match status" value="2"/>
</dbReference>
<dbReference type="Gene3D" id="2.10.25.10">
    <property type="entry name" value="Laminin"/>
    <property type="match status" value="2"/>
</dbReference>
<feature type="chain" id="PRO_5043054304" description="Laminin EGF-like domain-containing protein" evidence="9">
    <location>
        <begin position="18"/>
        <end position="680"/>
    </location>
</feature>
<evidence type="ECO:0000256" key="4">
    <source>
        <dbReference type="ARBA" id="ARBA00022737"/>
    </source>
</evidence>